<protein>
    <submittedName>
        <fullName evidence="1">Uncharacterized protein</fullName>
    </submittedName>
</protein>
<name>A0ACC2C3P1_DIPCM</name>
<evidence type="ECO:0000313" key="2">
    <source>
        <dbReference type="Proteomes" id="UP001162992"/>
    </source>
</evidence>
<proteinExistence type="predicted"/>
<reference evidence="2" key="1">
    <citation type="journal article" date="2024" name="Proc. Natl. Acad. Sci. U.S.A.">
        <title>Extraordinary preservation of gene collinearity over three hundred million years revealed in homosporous lycophytes.</title>
        <authorList>
            <person name="Li C."/>
            <person name="Wickell D."/>
            <person name="Kuo L.Y."/>
            <person name="Chen X."/>
            <person name="Nie B."/>
            <person name="Liao X."/>
            <person name="Peng D."/>
            <person name="Ji J."/>
            <person name="Jenkins J."/>
            <person name="Williams M."/>
            <person name="Shu S."/>
            <person name="Plott C."/>
            <person name="Barry K."/>
            <person name="Rajasekar S."/>
            <person name="Grimwood J."/>
            <person name="Han X."/>
            <person name="Sun S."/>
            <person name="Hou Z."/>
            <person name="He W."/>
            <person name="Dai G."/>
            <person name="Sun C."/>
            <person name="Schmutz J."/>
            <person name="Leebens-Mack J.H."/>
            <person name="Li F.W."/>
            <person name="Wang L."/>
        </authorList>
    </citation>
    <scope>NUCLEOTIDE SEQUENCE [LARGE SCALE GENOMIC DNA]</scope>
    <source>
        <strain evidence="2">cv. PW_Plant_1</strain>
    </source>
</reference>
<dbReference type="Proteomes" id="UP001162992">
    <property type="component" value="Chromosome 12"/>
</dbReference>
<dbReference type="EMBL" id="CM055103">
    <property type="protein sequence ID" value="KAJ7536454.1"/>
    <property type="molecule type" value="Genomic_DNA"/>
</dbReference>
<gene>
    <name evidence="1" type="ORF">O6H91_12G070100</name>
</gene>
<accession>A0ACC2C3P1</accession>
<keyword evidence="2" id="KW-1185">Reference proteome</keyword>
<sequence>MASQYVFPNSFPPPPTGSVPFSNEMNFHSSLKIALFVAAALSAFALLTVFGFFIRIQCVLMRTRNRRLEQQRTADRVVGAFLGLQKEVVNQFPLLRFSDSEKWKMTGIRSMDCSVCLTEFQVGENVRLLPQCRHGFHSDCINMWFFSHKTCPICRISLVPDPQVISLTSALAETQVPVQASGELGHTQVEIVEVLRESNTEDGKVSETGGSSSNRTLALEKFDSMESDHQSSGNTFKDSYIDAENPVGLVGSGSYTCIPDVLRSESRDDAPDNMQEQAWLNPSHQNECDAEKSEPELLFVDVSTNSACEQNCMEAGTRRQEQMLMMLGLQAIELLGDGKEKPHQAALYDASSLSH</sequence>
<organism evidence="1 2">
    <name type="scientific">Diphasiastrum complanatum</name>
    <name type="common">Issler's clubmoss</name>
    <name type="synonym">Lycopodium complanatum</name>
    <dbReference type="NCBI Taxonomy" id="34168"/>
    <lineage>
        <taxon>Eukaryota</taxon>
        <taxon>Viridiplantae</taxon>
        <taxon>Streptophyta</taxon>
        <taxon>Embryophyta</taxon>
        <taxon>Tracheophyta</taxon>
        <taxon>Lycopodiopsida</taxon>
        <taxon>Lycopodiales</taxon>
        <taxon>Lycopodiaceae</taxon>
        <taxon>Lycopodioideae</taxon>
        <taxon>Diphasiastrum</taxon>
    </lineage>
</organism>
<comment type="caution">
    <text evidence="1">The sequence shown here is derived from an EMBL/GenBank/DDBJ whole genome shotgun (WGS) entry which is preliminary data.</text>
</comment>
<evidence type="ECO:0000313" key="1">
    <source>
        <dbReference type="EMBL" id="KAJ7536454.1"/>
    </source>
</evidence>